<evidence type="ECO:0000313" key="2">
    <source>
        <dbReference type="EMBL" id="AJQ93475.1"/>
    </source>
</evidence>
<dbReference type="PANTHER" id="PTHR22617">
    <property type="entry name" value="CHEMOTAXIS SENSOR HISTIDINE KINASE-RELATED"/>
    <property type="match status" value="1"/>
</dbReference>
<dbReference type="SMART" id="SM00260">
    <property type="entry name" value="CheW"/>
    <property type="match status" value="1"/>
</dbReference>
<feature type="domain" description="CheW-like" evidence="1">
    <location>
        <begin position="34"/>
        <end position="175"/>
    </location>
</feature>
<reference evidence="2 3" key="1">
    <citation type="submission" date="2014-01" db="EMBL/GenBank/DDBJ databases">
        <title>Full genme sequencing of cellulolytic bacterium Gynuella sunshinyii YC6258T gen. nov., sp. nov.</title>
        <authorList>
            <person name="Khan H."/>
            <person name="Chung E.J."/>
            <person name="Chung Y.R."/>
        </authorList>
    </citation>
    <scope>NUCLEOTIDE SEQUENCE [LARGE SCALE GENOMIC DNA]</scope>
    <source>
        <strain evidence="2 3">YC6258</strain>
    </source>
</reference>
<dbReference type="Gene3D" id="2.30.30.40">
    <property type="entry name" value="SH3 Domains"/>
    <property type="match status" value="1"/>
</dbReference>
<dbReference type="Gene3D" id="2.40.50.180">
    <property type="entry name" value="CheA-289, Domain 4"/>
    <property type="match status" value="1"/>
</dbReference>
<dbReference type="InterPro" id="IPR036061">
    <property type="entry name" value="CheW-like_dom_sf"/>
</dbReference>
<dbReference type="KEGG" id="gsn:YC6258_01427"/>
<dbReference type="PANTHER" id="PTHR22617:SF43">
    <property type="entry name" value="PROTEIN PILI"/>
    <property type="match status" value="1"/>
</dbReference>
<dbReference type="RefSeq" id="WP_044616250.1">
    <property type="nucleotide sequence ID" value="NZ_CP007142.1"/>
</dbReference>
<organism evidence="2 3">
    <name type="scientific">Gynuella sunshinyii YC6258</name>
    <dbReference type="NCBI Taxonomy" id="1445510"/>
    <lineage>
        <taxon>Bacteria</taxon>
        <taxon>Pseudomonadati</taxon>
        <taxon>Pseudomonadota</taxon>
        <taxon>Gammaproteobacteria</taxon>
        <taxon>Oceanospirillales</taxon>
        <taxon>Saccharospirillaceae</taxon>
        <taxon>Gynuella</taxon>
    </lineage>
</organism>
<dbReference type="GO" id="GO:0005829">
    <property type="term" value="C:cytosol"/>
    <property type="evidence" value="ECO:0007669"/>
    <property type="project" value="TreeGrafter"/>
</dbReference>
<dbReference type="OrthoDB" id="5298045at2"/>
<dbReference type="Pfam" id="PF01584">
    <property type="entry name" value="CheW"/>
    <property type="match status" value="1"/>
</dbReference>
<keyword evidence="3" id="KW-1185">Reference proteome</keyword>
<dbReference type="HOGENOM" id="CLU_048995_6_1_6"/>
<sequence length="180" mass="19979">MSDSITPFQLLRQIADSSRSAASQLPAQREIRALWSGIGFTVAGRQYVAPMNEISEILSVPGYTRLPGVKPWVNGVANVRGRLVPIIDFVSFLGERSSATLKTKRILVIDYEEMINGIVVDSVEGMQHFPVDTFSAEMAPEIPESLQPFSDGHYVLNNKVWSVFSLQRMMVSEEFMAVAV</sequence>
<dbReference type="InterPro" id="IPR039315">
    <property type="entry name" value="CheW"/>
</dbReference>
<dbReference type="PATRIC" id="fig|1445510.3.peg.1396"/>
<dbReference type="AlphaFoldDB" id="A0A0C5V1P6"/>
<dbReference type="GO" id="GO:0007165">
    <property type="term" value="P:signal transduction"/>
    <property type="evidence" value="ECO:0007669"/>
    <property type="project" value="InterPro"/>
</dbReference>
<accession>A0A0C5V1P6</accession>
<proteinExistence type="predicted"/>
<dbReference type="GO" id="GO:0006935">
    <property type="term" value="P:chemotaxis"/>
    <property type="evidence" value="ECO:0007669"/>
    <property type="project" value="InterPro"/>
</dbReference>
<evidence type="ECO:0000313" key="3">
    <source>
        <dbReference type="Proteomes" id="UP000032266"/>
    </source>
</evidence>
<dbReference type="PROSITE" id="PS50851">
    <property type="entry name" value="CHEW"/>
    <property type="match status" value="1"/>
</dbReference>
<dbReference type="Proteomes" id="UP000032266">
    <property type="component" value="Chromosome"/>
</dbReference>
<dbReference type="SUPFAM" id="SSF50341">
    <property type="entry name" value="CheW-like"/>
    <property type="match status" value="1"/>
</dbReference>
<name>A0A0C5V1P6_9GAMM</name>
<dbReference type="InterPro" id="IPR002545">
    <property type="entry name" value="CheW-lke_dom"/>
</dbReference>
<protein>
    <submittedName>
        <fullName evidence="2">Chemotaxis signal transduction protein</fullName>
    </submittedName>
</protein>
<evidence type="ECO:0000259" key="1">
    <source>
        <dbReference type="PROSITE" id="PS50851"/>
    </source>
</evidence>
<dbReference type="STRING" id="1445510.YC6258_01427"/>
<dbReference type="EMBL" id="CP007142">
    <property type="protein sequence ID" value="AJQ93475.1"/>
    <property type="molecule type" value="Genomic_DNA"/>
</dbReference>
<gene>
    <name evidence="2" type="ORF">YC6258_01427</name>
</gene>